<gene>
    <name evidence="2" type="ORF">UT39_C0012G0037</name>
</gene>
<name>A0A0G0QKT6_9BACT</name>
<proteinExistence type="predicted"/>
<protein>
    <recommendedName>
        <fullName evidence="4">DUF4446 domain-containing protein</fullName>
    </recommendedName>
</protein>
<dbReference type="AlphaFoldDB" id="A0A0G0QKT6"/>
<dbReference type="Proteomes" id="UP000034246">
    <property type="component" value="Unassembled WGS sequence"/>
</dbReference>
<organism evidence="2 3">
    <name type="scientific">Candidatus Woesebacteria bacterium GW2011_GWA1_39_21</name>
    <dbReference type="NCBI Taxonomy" id="1618550"/>
    <lineage>
        <taxon>Bacteria</taxon>
        <taxon>Candidatus Woeseibacteriota</taxon>
    </lineage>
</organism>
<evidence type="ECO:0000256" key="1">
    <source>
        <dbReference type="SAM" id="Phobius"/>
    </source>
</evidence>
<keyword evidence="1" id="KW-0472">Membrane</keyword>
<dbReference type="EMBL" id="LBWP01000012">
    <property type="protein sequence ID" value="KKR11015.1"/>
    <property type="molecule type" value="Genomic_DNA"/>
</dbReference>
<keyword evidence="1" id="KW-0812">Transmembrane</keyword>
<keyword evidence="1" id="KW-1133">Transmembrane helix</keyword>
<evidence type="ECO:0000313" key="3">
    <source>
        <dbReference type="Proteomes" id="UP000034246"/>
    </source>
</evidence>
<evidence type="ECO:0008006" key="4">
    <source>
        <dbReference type="Google" id="ProtNLM"/>
    </source>
</evidence>
<feature type="transmembrane region" description="Helical" evidence="1">
    <location>
        <begin position="6"/>
        <end position="30"/>
    </location>
</feature>
<comment type="caution">
    <text evidence="2">The sequence shown here is derived from an EMBL/GenBank/DDBJ whole genome shotgun (WGS) entry which is preliminary data.</text>
</comment>
<dbReference type="STRING" id="1618550.UT39_C0012G0037"/>
<accession>A0A0G0QKT6</accession>
<reference evidence="2 3" key="1">
    <citation type="journal article" date="2015" name="Nature">
        <title>rRNA introns, odd ribosomes, and small enigmatic genomes across a large radiation of phyla.</title>
        <authorList>
            <person name="Brown C.T."/>
            <person name="Hug L.A."/>
            <person name="Thomas B.C."/>
            <person name="Sharon I."/>
            <person name="Castelle C.J."/>
            <person name="Singh A."/>
            <person name="Wilkins M.J."/>
            <person name="Williams K.H."/>
            <person name="Banfield J.F."/>
        </authorList>
    </citation>
    <scope>NUCLEOTIDE SEQUENCE [LARGE SCALE GENOMIC DNA]</scope>
</reference>
<evidence type="ECO:0000313" key="2">
    <source>
        <dbReference type="EMBL" id="KKR11015.1"/>
    </source>
</evidence>
<sequence>MANYLTALLVFLFILNILSLSLSIYIFLFFRKLSQGVGRADLIKILTHLSSIEKANTEGIGSINKELEALKKNVSHHLQKVAFVQFNPFSELGGNHSFSLVLLDEHLTGFIITGLHTRERTRVYVKRVDKGHCKQDLSKEEKEALAKASA</sequence>
<dbReference type="InterPro" id="IPR027981">
    <property type="entry name" value="DUF4446"/>
</dbReference>
<dbReference type="Pfam" id="PF14584">
    <property type="entry name" value="DUF4446"/>
    <property type="match status" value="1"/>
</dbReference>